<name>A2DHB3_TRIV3</name>
<evidence type="ECO:0000313" key="1">
    <source>
        <dbReference type="EMBL" id="EAY20186.1"/>
    </source>
</evidence>
<dbReference type="EMBL" id="DS113200">
    <property type="protein sequence ID" value="EAY20186.1"/>
    <property type="molecule type" value="Genomic_DNA"/>
</dbReference>
<dbReference type="Proteomes" id="UP000001542">
    <property type="component" value="Unassembled WGS sequence"/>
</dbReference>
<dbReference type="VEuPathDB" id="TrichDB:TVAG_021310"/>
<dbReference type="SUPFAM" id="SSF52833">
    <property type="entry name" value="Thioredoxin-like"/>
    <property type="match status" value="1"/>
</dbReference>
<keyword evidence="2" id="KW-1185">Reference proteome</keyword>
<reference evidence="1" key="2">
    <citation type="journal article" date="2007" name="Science">
        <title>Draft genome sequence of the sexually transmitted pathogen Trichomonas vaginalis.</title>
        <authorList>
            <person name="Carlton J.M."/>
            <person name="Hirt R.P."/>
            <person name="Silva J.C."/>
            <person name="Delcher A.L."/>
            <person name="Schatz M."/>
            <person name="Zhao Q."/>
            <person name="Wortman J.R."/>
            <person name="Bidwell S.L."/>
            <person name="Alsmark U.C.M."/>
            <person name="Besteiro S."/>
            <person name="Sicheritz-Ponten T."/>
            <person name="Noel C.J."/>
            <person name="Dacks J.B."/>
            <person name="Foster P.G."/>
            <person name="Simillion C."/>
            <person name="Van de Peer Y."/>
            <person name="Miranda-Saavedra D."/>
            <person name="Barton G.J."/>
            <person name="Westrop G.D."/>
            <person name="Mueller S."/>
            <person name="Dessi D."/>
            <person name="Fiori P.L."/>
            <person name="Ren Q."/>
            <person name="Paulsen I."/>
            <person name="Zhang H."/>
            <person name="Bastida-Corcuera F.D."/>
            <person name="Simoes-Barbosa A."/>
            <person name="Brown M.T."/>
            <person name="Hayes R.D."/>
            <person name="Mukherjee M."/>
            <person name="Okumura C.Y."/>
            <person name="Schneider R."/>
            <person name="Smith A.J."/>
            <person name="Vanacova S."/>
            <person name="Villalvazo M."/>
            <person name="Haas B.J."/>
            <person name="Pertea M."/>
            <person name="Feldblyum T.V."/>
            <person name="Utterback T.R."/>
            <person name="Shu C.L."/>
            <person name="Osoegawa K."/>
            <person name="de Jong P.J."/>
            <person name="Hrdy I."/>
            <person name="Horvathova L."/>
            <person name="Zubacova Z."/>
            <person name="Dolezal P."/>
            <person name="Malik S.B."/>
            <person name="Logsdon J.M. Jr."/>
            <person name="Henze K."/>
            <person name="Gupta A."/>
            <person name="Wang C.C."/>
            <person name="Dunne R.L."/>
            <person name="Upcroft J.A."/>
            <person name="Upcroft P."/>
            <person name="White O."/>
            <person name="Salzberg S.L."/>
            <person name="Tang P."/>
            <person name="Chiu C.-H."/>
            <person name="Lee Y.-S."/>
            <person name="Embley T.M."/>
            <person name="Coombs G.H."/>
            <person name="Mottram J.C."/>
            <person name="Tachezy J."/>
            <person name="Fraser-Liggett C.M."/>
            <person name="Johnson P.J."/>
        </authorList>
    </citation>
    <scope>NUCLEOTIDE SEQUENCE [LARGE SCALE GENOMIC DNA]</scope>
    <source>
        <strain evidence="1">G3</strain>
    </source>
</reference>
<proteinExistence type="predicted"/>
<sequence>MDFEIPKEINNLSPIDFTIKIINYEEFEFASMIPSIEEPYVAIFRGEKLIYLNSFENIRSGLLNLVLSLRYSRVKEKKQEQLNAINNYSYFVYYGHTIPMEYENMASVYRFRRKFYYVPSTETKLQFYYSPTNNLSTKSDYQTMTQFVEANSGNFRFTPGCVFAIVSDSYKPEFPDYINALDNQYQGHIYTTILSWNDFEPYRKIANVSRSETSYFLLKIGNNTMNVWMCPDEDVISKERILFFVNNGVTLDFNHLILNSTSIPGSLVKHTYNISNDIPGNYCSVLFANYYNSWSNTKVELTFYEVARKVRRKDVKFFGSMQGMKLFPWYVPDFDLFPSFAIWKPNDHRPFRYDKKISVDDVVKWINELCPE</sequence>
<gene>
    <name evidence="1" type="ORF">TVAG_021310</name>
</gene>
<protein>
    <submittedName>
        <fullName evidence="1">Uncharacterized protein</fullName>
    </submittedName>
</protein>
<dbReference type="VEuPathDB" id="TrichDB:TVAGG3_0677730"/>
<reference evidence="1" key="1">
    <citation type="submission" date="2006-10" db="EMBL/GenBank/DDBJ databases">
        <authorList>
            <person name="Amadeo P."/>
            <person name="Zhao Q."/>
            <person name="Wortman J."/>
            <person name="Fraser-Liggett C."/>
            <person name="Carlton J."/>
        </authorList>
    </citation>
    <scope>NUCLEOTIDE SEQUENCE</scope>
    <source>
        <strain evidence="1">G3</strain>
    </source>
</reference>
<dbReference type="RefSeq" id="XP_001581172.1">
    <property type="nucleotide sequence ID" value="XM_001581122.1"/>
</dbReference>
<organism evidence="1 2">
    <name type="scientific">Trichomonas vaginalis (strain ATCC PRA-98 / G3)</name>
    <dbReference type="NCBI Taxonomy" id="412133"/>
    <lineage>
        <taxon>Eukaryota</taxon>
        <taxon>Metamonada</taxon>
        <taxon>Parabasalia</taxon>
        <taxon>Trichomonadida</taxon>
        <taxon>Trichomonadidae</taxon>
        <taxon>Trichomonas</taxon>
    </lineage>
</organism>
<dbReference type="InParanoid" id="A2DHB3"/>
<evidence type="ECO:0000313" key="2">
    <source>
        <dbReference type="Proteomes" id="UP000001542"/>
    </source>
</evidence>
<accession>A2DHB3</accession>
<dbReference type="InterPro" id="IPR036249">
    <property type="entry name" value="Thioredoxin-like_sf"/>
</dbReference>
<dbReference type="KEGG" id="tva:5465720"/>
<dbReference type="AlphaFoldDB" id="A2DHB3"/>